<organism evidence="3 4">
    <name type="scientific">Spirosoma pollinicola</name>
    <dbReference type="NCBI Taxonomy" id="2057025"/>
    <lineage>
        <taxon>Bacteria</taxon>
        <taxon>Pseudomonadati</taxon>
        <taxon>Bacteroidota</taxon>
        <taxon>Cytophagia</taxon>
        <taxon>Cytophagales</taxon>
        <taxon>Cytophagaceae</taxon>
        <taxon>Spirosoma</taxon>
    </lineage>
</organism>
<keyword evidence="4" id="KW-1185">Reference proteome</keyword>
<dbReference type="PANTHER" id="PTHR35848:SF6">
    <property type="entry name" value="CUPIN TYPE-2 DOMAIN-CONTAINING PROTEIN"/>
    <property type="match status" value="1"/>
</dbReference>
<evidence type="ECO:0000256" key="1">
    <source>
        <dbReference type="ARBA" id="ARBA00022723"/>
    </source>
</evidence>
<dbReference type="AlphaFoldDB" id="A0A2K8YYD5"/>
<dbReference type="InterPro" id="IPR051610">
    <property type="entry name" value="GPI/OXD"/>
</dbReference>
<dbReference type="Proteomes" id="UP000232883">
    <property type="component" value="Chromosome"/>
</dbReference>
<dbReference type="PANTHER" id="PTHR35848">
    <property type="entry name" value="OXALATE-BINDING PROTEIN"/>
    <property type="match status" value="1"/>
</dbReference>
<reference evidence="3 4" key="1">
    <citation type="submission" date="2017-11" db="EMBL/GenBank/DDBJ databases">
        <title>Taxonomic description and genome sequences of Spirosoma HA7 sp. nov., isolated from pollen microhabitat of Corylus avellana.</title>
        <authorList>
            <person name="Ambika Manirajan B."/>
            <person name="Suarez C."/>
            <person name="Ratering S."/>
            <person name="Geissler-Plaum R."/>
            <person name="Cardinale M."/>
            <person name="Sylvia S."/>
        </authorList>
    </citation>
    <scope>NUCLEOTIDE SEQUENCE [LARGE SCALE GENOMIC DNA]</scope>
    <source>
        <strain evidence="3 4">HA7</strain>
    </source>
</reference>
<dbReference type="SUPFAM" id="SSF51182">
    <property type="entry name" value="RmlC-like cupins"/>
    <property type="match status" value="1"/>
</dbReference>
<dbReference type="GO" id="GO:0046872">
    <property type="term" value="F:metal ion binding"/>
    <property type="evidence" value="ECO:0007669"/>
    <property type="project" value="UniProtKB-KW"/>
</dbReference>
<dbReference type="Pfam" id="PF07883">
    <property type="entry name" value="Cupin_2"/>
    <property type="match status" value="1"/>
</dbReference>
<keyword evidence="1" id="KW-0479">Metal-binding</keyword>
<dbReference type="Gene3D" id="2.60.120.10">
    <property type="entry name" value="Jelly Rolls"/>
    <property type="match status" value="1"/>
</dbReference>
<name>A0A2K8YYD5_9BACT</name>
<gene>
    <name evidence="3" type="ORF">CWM47_12605</name>
</gene>
<sequence>MERITASLMHLERELTAHAQGAKQVFLRYNDTPTNLTQVAYGTFTKADYCELHSHPTMEECFFFLKGEGVYVVDDQQILLQHGVFVRIPAGVPHRLEATGDEPLEYVYFGIATD</sequence>
<feature type="domain" description="Cupin type-2" evidence="2">
    <location>
        <begin position="48"/>
        <end position="107"/>
    </location>
</feature>
<dbReference type="RefSeq" id="WP_100988316.1">
    <property type="nucleotide sequence ID" value="NZ_CP025096.1"/>
</dbReference>
<accession>A0A2K8YYD5</accession>
<dbReference type="KEGG" id="spir:CWM47_12605"/>
<evidence type="ECO:0000313" key="3">
    <source>
        <dbReference type="EMBL" id="AUD02599.1"/>
    </source>
</evidence>
<dbReference type="InterPro" id="IPR014710">
    <property type="entry name" value="RmlC-like_jellyroll"/>
</dbReference>
<dbReference type="InterPro" id="IPR011051">
    <property type="entry name" value="RmlC_Cupin_sf"/>
</dbReference>
<evidence type="ECO:0000259" key="2">
    <source>
        <dbReference type="Pfam" id="PF07883"/>
    </source>
</evidence>
<dbReference type="OrthoDB" id="1050074at2"/>
<evidence type="ECO:0000313" key="4">
    <source>
        <dbReference type="Proteomes" id="UP000232883"/>
    </source>
</evidence>
<dbReference type="EMBL" id="CP025096">
    <property type="protein sequence ID" value="AUD02599.1"/>
    <property type="molecule type" value="Genomic_DNA"/>
</dbReference>
<proteinExistence type="predicted"/>
<protein>
    <submittedName>
        <fullName evidence="3">Cupin domain-containing protein</fullName>
    </submittedName>
</protein>
<dbReference type="InterPro" id="IPR013096">
    <property type="entry name" value="Cupin_2"/>
</dbReference>